<feature type="DNA-binding region" description="H-T-H motif" evidence="2">
    <location>
        <begin position="13"/>
        <end position="32"/>
    </location>
</feature>
<name>A0A239Z0T4_9CORY</name>
<dbReference type="InterPro" id="IPR001647">
    <property type="entry name" value="HTH_TetR"/>
</dbReference>
<dbReference type="Proteomes" id="UP000215374">
    <property type="component" value="Chromosome 1"/>
</dbReference>
<accession>A0A239Z0T4</accession>
<dbReference type="Pfam" id="PF00440">
    <property type="entry name" value="TetR_N"/>
    <property type="match status" value="1"/>
</dbReference>
<dbReference type="AlphaFoldDB" id="A0A239Z0T4"/>
<evidence type="ECO:0000256" key="2">
    <source>
        <dbReference type="PROSITE-ProRule" id="PRU00335"/>
    </source>
</evidence>
<sequence length="185" mass="20883">MDLVEARGLDNTTVEDICNAADISRRTFFNYMDSKDHAVFGVFPLRLTEAGLDAIINTQSDNLPQLILTAFEEDPAAPDRATFARQRALIQANLELESAALIRRREALRAVWRAVEKHFAKFPQDRKLEGPVEEEIHSIVEVVFCSISRYLHLPQPKEGTTISHLLRAGATFTTFAKELEWNTTA</sequence>
<dbReference type="GO" id="GO:0003677">
    <property type="term" value="F:DNA binding"/>
    <property type="evidence" value="ECO:0007669"/>
    <property type="project" value="UniProtKB-UniRule"/>
</dbReference>
<protein>
    <submittedName>
        <fullName evidence="4">HTH-type transcriptional regulator</fullName>
    </submittedName>
</protein>
<reference evidence="4 5" key="1">
    <citation type="submission" date="2017-06" db="EMBL/GenBank/DDBJ databases">
        <authorList>
            <consortium name="Pathogen Informatics"/>
        </authorList>
    </citation>
    <scope>NUCLEOTIDE SEQUENCE [LARGE SCALE GENOMIC DNA]</scope>
    <source>
        <strain evidence="4 5">NCTC13015</strain>
    </source>
</reference>
<gene>
    <name evidence="4" type="ORF">SAMEA4535761_00871</name>
</gene>
<dbReference type="PROSITE" id="PS50977">
    <property type="entry name" value="HTH_TETR_2"/>
    <property type="match status" value="1"/>
</dbReference>
<dbReference type="InterPro" id="IPR009057">
    <property type="entry name" value="Homeodomain-like_sf"/>
</dbReference>
<dbReference type="OrthoDB" id="3787664at2"/>
<dbReference type="RefSeq" id="WP_051904779.1">
    <property type="nucleotide sequence ID" value="NZ_CP009211.1"/>
</dbReference>
<keyword evidence="1 2" id="KW-0238">DNA-binding</keyword>
<evidence type="ECO:0000256" key="1">
    <source>
        <dbReference type="ARBA" id="ARBA00023125"/>
    </source>
</evidence>
<evidence type="ECO:0000313" key="5">
    <source>
        <dbReference type="Proteomes" id="UP000215374"/>
    </source>
</evidence>
<organism evidence="4 5">
    <name type="scientific">Corynebacterium imitans</name>
    <dbReference type="NCBI Taxonomy" id="156978"/>
    <lineage>
        <taxon>Bacteria</taxon>
        <taxon>Bacillati</taxon>
        <taxon>Actinomycetota</taxon>
        <taxon>Actinomycetes</taxon>
        <taxon>Mycobacteriales</taxon>
        <taxon>Corynebacteriaceae</taxon>
        <taxon>Corynebacterium</taxon>
    </lineage>
</organism>
<evidence type="ECO:0000259" key="3">
    <source>
        <dbReference type="PROSITE" id="PS50977"/>
    </source>
</evidence>
<evidence type="ECO:0000313" key="4">
    <source>
        <dbReference type="EMBL" id="SNV64463.1"/>
    </source>
</evidence>
<dbReference type="SUPFAM" id="SSF46689">
    <property type="entry name" value="Homeodomain-like"/>
    <property type="match status" value="1"/>
</dbReference>
<feature type="domain" description="HTH tetR-type" evidence="3">
    <location>
        <begin position="1"/>
        <end position="50"/>
    </location>
</feature>
<dbReference type="Gene3D" id="1.10.357.10">
    <property type="entry name" value="Tetracycline Repressor, domain 2"/>
    <property type="match status" value="1"/>
</dbReference>
<dbReference type="EMBL" id="LT906467">
    <property type="protein sequence ID" value="SNV64463.1"/>
    <property type="molecule type" value="Genomic_DNA"/>
</dbReference>
<proteinExistence type="predicted"/>